<dbReference type="Proteomes" id="UP000001930">
    <property type="component" value="Chromosome I"/>
</dbReference>
<proteinExistence type="predicted"/>
<accession>Q2SUZ7</accession>
<dbReference type="RefSeq" id="WP_011402471.1">
    <property type="nucleotide sequence ID" value="NC_007651.1"/>
</dbReference>
<sequence>MPQIVYILTNEAMPGLIKIGMTADSVEARISQLSAHSGVPLPFECYFAAEVPDHVKLEKILHQLFGDVRLNPKREFFKLDPEKAVLAISIGDFKEIALGVAEIDKDEQQALDKVKARRSKLNLDAIGIKSGDVLTFSRDESVTGIVVDGGKLLFDGEVMSLSAAALKALHAMGYKTPAASGPGYWMFDGELLGERRLRLEAEKYGDGATLT</sequence>
<organism evidence="2 3">
    <name type="scientific">Burkholderia thailandensis (strain ATCC 700388 / DSM 13276 / CCUG 48851 / CIP 106301 / E264)</name>
    <dbReference type="NCBI Taxonomy" id="271848"/>
    <lineage>
        <taxon>Bacteria</taxon>
        <taxon>Pseudomonadati</taxon>
        <taxon>Pseudomonadota</taxon>
        <taxon>Betaproteobacteria</taxon>
        <taxon>Burkholderiales</taxon>
        <taxon>Burkholderiaceae</taxon>
        <taxon>Burkholderia</taxon>
        <taxon>pseudomallei group</taxon>
    </lineage>
</organism>
<dbReference type="DNASU" id="3847758"/>
<protein>
    <recommendedName>
        <fullName evidence="1">Bacteriophage T5 Orf172 DNA-binding domain-containing protein</fullName>
    </recommendedName>
</protein>
<dbReference type="AlphaFoldDB" id="Q2SUZ7"/>
<evidence type="ECO:0000313" key="3">
    <source>
        <dbReference type="Proteomes" id="UP000001930"/>
    </source>
</evidence>
<dbReference type="HOGENOM" id="CLU_099324_0_0_4"/>
<reference evidence="2 3" key="1">
    <citation type="journal article" date="2005" name="BMC Genomics">
        <title>Bacterial genome adaptation to niches: divergence of the potential virulence genes in three Burkholderia species of different survival strategies.</title>
        <authorList>
            <person name="Kim H.S."/>
            <person name="Schell M.A."/>
            <person name="Yu Y."/>
            <person name="Ulrich R.L."/>
            <person name="Sarria S.H."/>
            <person name="Nierman W.C."/>
            <person name="DeShazer D."/>
        </authorList>
    </citation>
    <scope>NUCLEOTIDE SEQUENCE [LARGE SCALE GENOMIC DNA]</scope>
    <source>
        <strain evidence="3">ATCC 700388 / DSM 13276 / CCUG 48851 / CIP 106301 / E264</strain>
    </source>
</reference>
<keyword evidence="3" id="KW-1185">Reference proteome</keyword>
<evidence type="ECO:0000259" key="1">
    <source>
        <dbReference type="SMART" id="SM00974"/>
    </source>
</evidence>
<dbReference type="KEGG" id="bte:BTH_I2738"/>
<feature type="domain" description="Bacteriophage T5 Orf172 DNA-binding" evidence="1">
    <location>
        <begin position="11"/>
        <end position="91"/>
    </location>
</feature>
<dbReference type="GeneID" id="45122437"/>
<dbReference type="InterPro" id="IPR018306">
    <property type="entry name" value="Phage_T5_Orf172_DNA-bd"/>
</dbReference>
<dbReference type="Pfam" id="PF13455">
    <property type="entry name" value="MUG113"/>
    <property type="match status" value="1"/>
</dbReference>
<name>Q2SUZ7_BURTA</name>
<gene>
    <name evidence="2" type="ordered locus">BTH_I2738</name>
</gene>
<dbReference type="EMBL" id="CP000086">
    <property type="protein sequence ID" value="ABC38466.1"/>
    <property type="molecule type" value="Genomic_DNA"/>
</dbReference>
<evidence type="ECO:0000313" key="2">
    <source>
        <dbReference type="EMBL" id="ABC38466.1"/>
    </source>
</evidence>
<dbReference type="SMART" id="SM00974">
    <property type="entry name" value="T5orf172"/>
    <property type="match status" value="1"/>
</dbReference>